<dbReference type="EMBL" id="JBANMG010000001">
    <property type="protein sequence ID" value="KAK6957375.1"/>
    <property type="molecule type" value="Genomic_DNA"/>
</dbReference>
<comment type="similarity">
    <text evidence="1">Belongs to the FAX family.</text>
</comment>
<evidence type="ECO:0000313" key="5">
    <source>
        <dbReference type="Proteomes" id="UP001369815"/>
    </source>
</evidence>
<evidence type="ECO:0000256" key="1">
    <source>
        <dbReference type="ARBA" id="ARBA00006475"/>
    </source>
</evidence>
<dbReference type="Proteomes" id="UP001369815">
    <property type="component" value="Unassembled WGS sequence"/>
</dbReference>
<dbReference type="SFLD" id="SFLDG01180">
    <property type="entry name" value="SUF1"/>
    <property type="match status" value="1"/>
</dbReference>
<dbReference type="InterPro" id="IPR040079">
    <property type="entry name" value="Glutathione_S-Trfase"/>
</dbReference>
<organism evidence="4 5">
    <name type="scientific">Daldinia eschscholtzii</name>
    <dbReference type="NCBI Taxonomy" id="292717"/>
    <lineage>
        <taxon>Eukaryota</taxon>
        <taxon>Fungi</taxon>
        <taxon>Dikarya</taxon>
        <taxon>Ascomycota</taxon>
        <taxon>Pezizomycotina</taxon>
        <taxon>Sordariomycetes</taxon>
        <taxon>Xylariomycetidae</taxon>
        <taxon>Xylariales</taxon>
        <taxon>Hypoxylaceae</taxon>
        <taxon>Daldinia</taxon>
    </lineage>
</organism>
<dbReference type="AlphaFoldDB" id="A0AAX6MXP3"/>
<keyword evidence="5" id="KW-1185">Reference proteome</keyword>
<dbReference type="InterPro" id="IPR026928">
    <property type="entry name" value="FAX/IsoI-like"/>
</dbReference>
<dbReference type="PANTHER" id="PTHR12289">
    <property type="entry name" value="METAXIN RELATED"/>
    <property type="match status" value="1"/>
</dbReference>
<evidence type="ECO:0000256" key="2">
    <source>
        <dbReference type="ARBA" id="ARBA00007409"/>
    </source>
</evidence>
<name>A0AAX6MXP3_9PEZI</name>
<dbReference type="SFLD" id="SFLDG01200">
    <property type="entry name" value="SUF1.1"/>
    <property type="match status" value="1"/>
</dbReference>
<dbReference type="SFLD" id="SFLDS00019">
    <property type="entry name" value="Glutathione_Transferase_(cytos"/>
    <property type="match status" value="1"/>
</dbReference>
<dbReference type="GO" id="GO:0005737">
    <property type="term" value="C:cytoplasm"/>
    <property type="evidence" value="ECO:0007669"/>
    <property type="project" value="TreeGrafter"/>
</dbReference>
<sequence length="241" mass="26951">MVTQSTNVNPDITVFRGFRETGQHVWSPYVIKLETRLRFAGVRYDTAAGSPKTAPKGKVPYIECRDLSASSPSGEANGFQQTVKIGDSAIIAKTLTEWGVLPDLNGALDPSKKLQDMALIALLENKLYFYHTWERWIQNYYTMRDHVLWPIPYPIRIIVGLLAYRANLAMLNGQGTGRFTEEEIAKSRREIWEAISAQLITSRSSSKGGDNEPFWVLGGEQPTEADTCLFGFIVSAWICAA</sequence>
<reference evidence="4 5" key="1">
    <citation type="journal article" date="2024" name="Front Chem Biol">
        <title>Unveiling the potential of Daldinia eschscholtzii MFLUCC 19-0629 through bioactivity and bioinformatics studies for enhanced sustainable agriculture production.</title>
        <authorList>
            <person name="Brooks S."/>
            <person name="Weaver J.A."/>
            <person name="Klomchit A."/>
            <person name="Alharthi S.A."/>
            <person name="Onlamun T."/>
            <person name="Nurani R."/>
            <person name="Vong T.K."/>
            <person name="Alberti F."/>
            <person name="Greco C."/>
        </authorList>
    </citation>
    <scope>NUCLEOTIDE SEQUENCE [LARGE SCALE GENOMIC DNA]</scope>
    <source>
        <strain evidence="4">MFLUCC 19-0629</strain>
    </source>
</reference>
<protein>
    <recommendedName>
        <fullName evidence="3">Thioredoxin-like fold domain-containing protein</fullName>
    </recommendedName>
</protein>
<comment type="similarity">
    <text evidence="2">Belongs to the GST superfamily.</text>
</comment>
<dbReference type="PANTHER" id="PTHR12289:SF41">
    <property type="entry name" value="FAILED AXON CONNECTIONS-RELATED"/>
    <property type="match status" value="1"/>
</dbReference>
<proteinExistence type="inferred from homology"/>
<evidence type="ECO:0000259" key="3">
    <source>
        <dbReference type="Pfam" id="PF17172"/>
    </source>
</evidence>
<gene>
    <name evidence="4" type="ORF">Daesc_000159</name>
</gene>
<comment type="caution">
    <text evidence="4">The sequence shown here is derived from an EMBL/GenBank/DDBJ whole genome shotgun (WGS) entry which is preliminary data.</text>
</comment>
<accession>A0AAX6MXP3</accession>
<dbReference type="InterPro" id="IPR050931">
    <property type="entry name" value="Mito_Protein_Transport_Metaxin"/>
</dbReference>
<dbReference type="InterPro" id="IPR012336">
    <property type="entry name" value="Thioredoxin-like_fold"/>
</dbReference>
<dbReference type="Pfam" id="PF17172">
    <property type="entry name" value="GST_N_4"/>
    <property type="match status" value="1"/>
</dbReference>
<evidence type="ECO:0000313" key="4">
    <source>
        <dbReference type="EMBL" id="KAK6957375.1"/>
    </source>
</evidence>
<feature type="domain" description="Thioredoxin-like fold" evidence="3">
    <location>
        <begin position="28"/>
        <end position="139"/>
    </location>
</feature>